<dbReference type="InterPro" id="IPR011008">
    <property type="entry name" value="Dimeric_a/b-barrel"/>
</dbReference>
<dbReference type="GO" id="GO:0043565">
    <property type="term" value="F:sequence-specific DNA binding"/>
    <property type="evidence" value="ECO:0007669"/>
    <property type="project" value="InterPro"/>
</dbReference>
<dbReference type="Gene3D" id="3.30.70.920">
    <property type="match status" value="1"/>
</dbReference>
<evidence type="ECO:0000313" key="5">
    <source>
        <dbReference type="EMBL" id="OYQ21904.1"/>
    </source>
</evidence>
<dbReference type="InterPro" id="IPR000485">
    <property type="entry name" value="AsnC-type_HTH_dom"/>
</dbReference>
<reference evidence="5 6" key="1">
    <citation type="submission" date="2017-07" db="EMBL/GenBank/DDBJ databases">
        <title>Elstera cyanobacteriorum sp. nov., a novel bacterium isolated from cyanobacterial aggregates in a eutrophic lake.</title>
        <authorList>
            <person name="Cai H."/>
        </authorList>
    </citation>
    <scope>NUCLEOTIDE SEQUENCE [LARGE SCALE GENOMIC DNA]</scope>
    <source>
        <strain evidence="5 6">TH019</strain>
    </source>
</reference>
<dbReference type="PROSITE" id="PS00519">
    <property type="entry name" value="HTH_ASNC_1"/>
    <property type="match status" value="1"/>
</dbReference>
<dbReference type="Pfam" id="PF13412">
    <property type="entry name" value="HTH_24"/>
    <property type="match status" value="1"/>
</dbReference>
<keyword evidence="6" id="KW-1185">Reference proteome</keyword>
<evidence type="ECO:0000313" key="6">
    <source>
        <dbReference type="Proteomes" id="UP000216361"/>
    </source>
</evidence>
<accession>A0A255XZT5</accession>
<dbReference type="RefSeq" id="WP_094406825.1">
    <property type="nucleotide sequence ID" value="NZ_BMJZ01000014.1"/>
</dbReference>
<dbReference type="SUPFAM" id="SSF46785">
    <property type="entry name" value="Winged helix' DNA-binding domain"/>
    <property type="match status" value="1"/>
</dbReference>
<dbReference type="Pfam" id="PF01037">
    <property type="entry name" value="AsnC_trans_reg"/>
    <property type="match status" value="1"/>
</dbReference>
<sequence length="159" mass="17762">MPSVSLDATDLKLLAALQEDARQTTAALSEIVNLSTSPCWRRVKRLEEEGVIEGYRAVLGRRSLGWGVLVFVNVSIDDHSEEEARAFERAVAALPEIIACWSVAGRSDFLLQVVAQDLDTYADFAMTVIRRLPGIKFMQTTFTLKEVKSPTAWPLPRQR</sequence>
<evidence type="ECO:0000256" key="3">
    <source>
        <dbReference type="ARBA" id="ARBA00023163"/>
    </source>
</evidence>
<dbReference type="PROSITE" id="PS50956">
    <property type="entry name" value="HTH_ASNC_2"/>
    <property type="match status" value="1"/>
</dbReference>
<gene>
    <name evidence="5" type="ORF">CHR90_01025</name>
</gene>
<dbReference type="CDD" id="cd00090">
    <property type="entry name" value="HTH_ARSR"/>
    <property type="match status" value="1"/>
</dbReference>
<dbReference type="Gene3D" id="1.10.10.10">
    <property type="entry name" value="Winged helix-like DNA-binding domain superfamily/Winged helix DNA-binding domain"/>
    <property type="match status" value="1"/>
</dbReference>
<dbReference type="SMART" id="SM00344">
    <property type="entry name" value="HTH_ASNC"/>
    <property type="match status" value="1"/>
</dbReference>
<dbReference type="InterPro" id="IPR011991">
    <property type="entry name" value="ArsR-like_HTH"/>
</dbReference>
<dbReference type="InterPro" id="IPR036388">
    <property type="entry name" value="WH-like_DNA-bd_sf"/>
</dbReference>
<organism evidence="5 6">
    <name type="scientific">Elstera cyanobacteriorum</name>
    <dbReference type="NCBI Taxonomy" id="2022747"/>
    <lineage>
        <taxon>Bacteria</taxon>
        <taxon>Pseudomonadati</taxon>
        <taxon>Pseudomonadota</taxon>
        <taxon>Alphaproteobacteria</taxon>
        <taxon>Rhodospirillales</taxon>
        <taxon>Rhodospirillaceae</taxon>
        <taxon>Elstera</taxon>
    </lineage>
</organism>
<dbReference type="GO" id="GO:0006355">
    <property type="term" value="P:regulation of DNA-templated transcription"/>
    <property type="evidence" value="ECO:0007669"/>
    <property type="project" value="UniProtKB-ARBA"/>
</dbReference>
<dbReference type="GO" id="GO:0043200">
    <property type="term" value="P:response to amino acid"/>
    <property type="evidence" value="ECO:0007669"/>
    <property type="project" value="TreeGrafter"/>
</dbReference>
<dbReference type="SUPFAM" id="SSF54909">
    <property type="entry name" value="Dimeric alpha+beta barrel"/>
    <property type="match status" value="1"/>
</dbReference>
<evidence type="ECO:0000256" key="1">
    <source>
        <dbReference type="ARBA" id="ARBA00023015"/>
    </source>
</evidence>
<dbReference type="InterPro" id="IPR019888">
    <property type="entry name" value="Tscrpt_reg_AsnC-like"/>
</dbReference>
<dbReference type="InterPro" id="IPR019885">
    <property type="entry name" value="Tscrpt_reg_HTH_AsnC-type_CS"/>
</dbReference>
<keyword evidence="1" id="KW-0805">Transcription regulation</keyword>
<feature type="domain" description="HTH asnC-type" evidence="4">
    <location>
        <begin position="6"/>
        <end position="67"/>
    </location>
</feature>
<dbReference type="Proteomes" id="UP000216361">
    <property type="component" value="Unassembled WGS sequence"/>
</dbReference>
<dbReference type="PANTHER" id="PTHR30154">
    <property type="entry name" value="LEUCINE-RESPONSIVE REGULATORY PROTEIN"/>
    <property type="match status" value="1"/>
</dbReference>
<dbReference type="AlphaFoldDB" id="A0A255XZT5"/>
<comment type="caution">
    <text evidence="5">The sequence shown here is derived from an EMBL/GenBank/DDBJ whole genome shotgun (WGS) entry which is preliminary data.</text>
</comment>
<protein>
    <submittedName>
        <fullName evidence="5">AsnC family transcriptional regulator</fullName>
    </submittedName>
</protein>
<dbReference type="OrthoDB" id="9813313at2"/>
<dbReference type="InterPro" id="IPR036390">
    <property type="entry name" value="WH_DNA-bd_sf"/>
</dbReference>
<keyword evidence="3" id="KW-0804">Transcription</keyword>
<dbReference type="EMBL" id="NOXS01000019">
    <property type="protein sequence ID" value="OYQ21904.1"/>
    <property type="molecule type" value="Genomic_DNA"/>
</dbReference>
<dbReference type="PANTHER" id="PTHR30154:SF34">
    <property type="entry name" value="TRANSCRIPTIONAL REGULATOR AZLB"/>
    <property type="match status" value="1"/>
</dbReference>
<evidence type="ECO:0000259" key="4">
    <source>
        <dbReference type="PROSITE" id="PS50956"/>
    </source>
</evidence>
<dbReference type="InterPro" id="IPR019887">
    <property type="entry name" value="Tscrpt_reg_AsnC/Lrp_C"/>
</dbReference>
<name>A0A255XZT5_9PROT</name>
<dbReference type="PRINTS" id="PR00033">
    <property type="entry name" value="HTHASNC"/>
</dbReference>
<evidence type="ECO:0000256" key="2">
    <source>
        <dbReference type="ARBA" id="ARBA00023125"/>
    </source>
</evidence>
<proteinExistence type="predicted"/>
<keyword evidence="2" id="KW-0238">DNA-binding</keyword>
<dbReference type="GO" id="GO:0005829">
    <property type="term" value="C:cytosol"/>
    <property type="evidence" value="ECO:0007669"/>
    <property type="project" value="TreeGrafter"/>
</dbReference>